<organism evidence="2 3">
    <name type="scientific">Thecamonas trahens ATCC 50062</name>
    <dbReference type="NCBI Taxonomy" id="461836"/>
    <lineage>
        <taxon>Eukaryota</taxon>
        <taxon>Apusozoa</taxon>
        <taxon>Apusomonadida</taxon>
        <taxon>Apusomonadidae</taxon>
        <taxon>Thecamonas</taxon>
    </lineage>
</organism>
<reference evidence="2 3" key="1">
    <citation type="submission" date="2010-05" db="EMBL/GenBank/DDBJ databases">
        <title>The Genome Sequence of Thecamonas trahens ATCC 50062.</title>
        <authorList>
            <consortium name="The Broad Institute Genome Sequencing Platform"/>
            <person name="Russ C."/>
            <person name="Cuomo C."/>
            <person name="Shea T."/>
            <person name="Young S.K."/>
            <person name="Zeng Q."/>
            <person name="Koehrsen M."/>
            <person name="Haas B."/>
            <person name="Borodovsky M."/>
            <person name="Guigo R."/>
            <person name="Alvarado L."/>
            <person name="Berlin A."/>
            <person name="Bochicchio J."/>
            <person name="Borenstein D."/>
            <person name="Chapman S."/>
            <person name="Chen Z."/>
            <person name="Freedman E."/>
            <person name="Gellesch M."/>
            <person name="Goldberg J."/>
            <person name="Griggs A."/>
            <person name="Gujja S."/>
            <person name="Heilman E."/>
            <person name="Heiman D."/>
            <person name="Hepburn T."/>
            <person name="Howarth C."/>
            <person name="Jen D."/>
            <person name="Larson L."/>
            <person name="Mehta T."/>
            <person name="Park D."/>
            <person name="Pearson M."/>
            <person name="Roberts A."/>
            <person name="Saif S."/>
            <person name="Shenoy N."/>
            <person name="Sisk P."/>
            <person name="Stolte C."/>
            <person name="Sykes S."/>
            <person name="Thomson T."/>
            <person name="Walk T."/>
            <person name="White J."/>
            <person name="Yandava C."/>
            <person name="Burger G."/>
            <person name="Gray M.W."/>
            <person name="Holland P.W.H."/>
            <person name="King N."/>
            <person name="Lang F.B.F."/>
            <person name="Roger A.J."/>
            <person name="Ruiz-Trillo I."/>
            <person name="Lander E."/>
            <person name="Nusbaum C."/>
        </authorList>
    </citation>
    <scope>NUCLEOTIDE SEQUENCE [LARGE SCALE GENOMIC DNA]</scope>
    <source>
        <strain evidence="2 3">ATCC 50062</strain>
    </source>
</reference>
<sequence length="360" mass="37668">MPSQRQPLGNLIARAAEQLLPAETGPSTSQAVVARARELSRAAQSKVKDGTLMGMAAVVVAAAAEEVAPAAAPTHARLAQVGGFRTRGKAITALTRLRNVLGLSRPLSMPTIIAAAGLAKDLSAPAVALLAAFKDAYIRKMPKASPEDVRNELGQPVVAGAAIAAATLAQGRTLDTAGVRSLATAVDVTPKALKAALNSFSETLPEVAAAVAENPIKTRKTGRKPKSSATTKTTPRKRKQQRAQKMLESARAARGRGGKTKPAQRRTTTPVIQPRGVAPDTAPSRTPRRKRKAIADDWTSNPLLLNIRAAAAAVTSAHAKRRKLLGEAGYSADDKSTIVVQPPLVAGASTFKRWALWQSA</sequence>
<dbReference type="EMBL" id="GL349444">
    <property type="protein sequence ID" value="KNC46820.1"/>
    <property type="molecule type" value="Genomic_DNA"/>
</dbReference>
<evidence type="ECO:0000256" key="1">
    <source>
        <dbReference type="SAM" id="MobiDB-lite"/>
    </source>
</evidence>
<gene>
    <name evidence="2" type="ORF">AMSG_03251</name>
</gene>
<dbReference type="AlphaFoldDB" id="A0A0L0D3L6"/>
<accession>A0A0L0D3L6</accession>
<keyword evidence="3" id="KW-1185">Reference proteome</keyword>
<dbReference type="GeneID" id="25562865"/>
<proteinExistence type="predicted"/>
<feature type="region of interest" description="Disordered" evidence="1">
    <location>
        <begin position="211"/>
        <end position="293"/>
    </location>
</feature>
<name>A0A0L0D3L6_THETB</name>
<feature type="compositionally biased region" description="Basic residues" evidence="1">
    <location>
        <begin position="217"/>
        <end position="226"/>
    </location>
</feature>
<protein>
    <submittedName>
        <fullName evidence="2">Uncharacterized protein</fullName>
    </submittedName>
</protein>
<evidence type="ECO:0000313" key="2">
    <source>
        <dbReference type="EMBL" id="KNC46820.1"/>
    </source>
</evidence>
<evidence type="ECO:0000313" key="3">
    <source>
        <dbReference type="Proteomes" id="UP000054408"/>
    </source>
</evidence>
<dbReference type="Proteomes" id="UP000054408">
    <property type="component" value="Unassembled WGS sequence"/>
</dbReference>
<dbReference type="RefSeq" id="XP_013760095.1">
    <property type="nucleotide sequence ID" value="XM_013904641.1"/>
</dbReference>
<feature type="compositionally biased region" description="Basic residues" evidence="1">
    <location>
        <begin position="253"/>
        <end position="264"/>
    </location>
</feature>